<reference evidence="2 3" key="1">
    <citation type="submission" date="2023-05" db="EMBL/GenBank/DDBJ databases">
        <title>Draft genome sequence of Streptomyces sp. B-S-A12 isolated from a cave soil in Thailand.</title>
        <authorList>
            <person name="Chamroensaksri N."/>
            <person name="Muangham S."/>
        </authorList>
    </citation>
    <scope>NUCLEOTIDE SEQUENCE [LARGE SCALE GENOMIC DNA]</scope>
    <source>
        <strain evidence="2 3">B-S-A12</strain>
    </source>
</reference>
<accession>A0ABT6T7I0</accession>
<dbReference type="EMBL" id="JASCIS010000065">
    <property type="protein sequence ID" value="MDI3423857.1"/>
    <property type="molecule type" value="Genomic_DNA"/>
</dbReference>
<name>A0ABT6T7I0_9ACTN</name>
<feature type="compositionally biased region" description="Low complexity" evidence="1">
    <location>
        <begin position="29"/>
        <end position="63"/>
    </location>
</feature>
<evidence type="ECO:0000256" key="1">
    <source>
        <dbReference type="SAM" id="MobiDB-lite"/>
    </source>
</evidence>
<sequence length="70" mass="6987">MDDRPETVPGCRLSWEVAHVMRMIFDAGTTDAGTTDAGTTDAGTTDAGTTDAGTTDAGTTADGPGTGSHI</sequence>
<organism evidence="2 3">
    <name type="scientific">Streptomyces luteolus</name>
    <dbReference type="NCBI Taxonomy" id="3043615"/>
    <lineage>
        <taxon>Bacteria</taxon>
        <taxon>Bacillati</taxon>
        <taxon>Actinomycetota</taxon>
        <taxon>Actinomycetes</taxon>
        <taxon>Kitasatosporales</taxon>
        <taxon>Streptomycetaceae</taxon>
        <taxon>Streptomyces</taxon>
    </lineage>
</organism>
<dbReference type="Proteomes" id="UP001237105">
    <property type="component" value="Unassembled WGS sequence"/>
</dbReference>
<protein>
    <submittedName>
        <fullName evidence="2">Uncharacterized protein</fullName>
    </submittedName>
</protein>
<keyword evidence="3" id="KW-1185">Reference proteome</keyword>
<gene>
    <name evidence="2" type="ORF">QIT00_35860</name>
</gene>
<comment type="caution">
    <text evidence="2">The sequence shown here is derived from an EMBL/GenBank/DDBJ whole genome shotgun (WGS) entry which is preliminary data.</text>
</comment>
<feature type="region of interest" description="Disordered" evidence="1">
    <location>
        <begin position="29"/>
        <end position="70"/>
    </location>
</feature>
<dbReference type="RefSeq" id="WP_282539689.1">
    <property type="nucleotide sequence ID" value="NZ_JASCIS010000065.1"/>
</dbReference>
<evidence type="ECO:0000313" key="2">
    <source>
        <dbReference type="EMBL" id="MDI3423857.1"/>
    </source>
</evidence>
<evidence type="ECO:0000313" key="3">
    <source>
        <dbReference type="Proteomes" id="UP001237105"/>
    </source>
</evidence>
<proteinExistence type="predicted"/>